<sequence>MPTDPTIETPTANVYEAYDMTHPPRHPGIGWTRFVCVSDNHSLIFPVPPGDVLLHSGDLSRHGTLKDIEVTLNWMKSLPHAAKFFTGGNHDLALDANYDQGGSMRNCKPKSLKDKDIVAARKLVRSKELRKAGMVYLEHESTTYTSPSGKTYTIYGSPAAPFYSIGAFQYKAGDGKAIYDRIPASTDILMTHTPPLGICDVTKRGKHAGCPELTERLNNEDLQRCRLHVYGHIHEGHGAAVVGLSPETLSGRVSVNAAMPNKPLAIIVDLKD</sequence>
<dbReference type="SUPFAM" id="SSF56300">
    <property type="entry name" value="Metallo-dependent phosphatases"/>
    <property type="match status" value="1"/>
</dbReference>
<feature type="domain" description="Calcineurin-like phosphoesterase" evidence="1">
    <location>
        <begin position="48"/>
        <end position="235"/>
    </location>
</feature>
<dbReference type="InterPro" id="IPR051693">
    <property type="entry name" value="UPF0046_metallophosphoest"/>
</dbReference>
<dbReference type="InterPro" id="IPR004843">
    <property type="entry name" value="Calcineurin-like_PHP"/>
</dbReference>
<name>A0A5C2SRS8_9APHY</name>
<reference evidence="2" key="1">
    <citation type="journal article" date="2018" name="Genome Biol. Evol.">
        <title>Genomics and development of Lentinus tigrinus, a white-rot wood-decaying mushroom with dimorphic fruiting bodies.</title>
        <authorList>
            <person name="Wu B."/>
            <person name="Xu Z."/>
            <person name="Knudson A."/>
            <person name="Carlson A."/>
            <person name="Chen N."/>
            <person name="Kovaka S."/>
            <person name="LaButti K."/>
            <person name="Lipzen A."/>
            <person name="Pennachio C."/>
            <person name="Riley R."/>
            <person name="Schakwitz W."/>
            <person name="Umezawa K."/>
            <person name="Ohm R.A."/>
            <person name="Grigoriev I.V."/>
            <person name="Nagy L.G."/>
            <person name="Gibbons J."/>
            <person name="Hibbett D."/>
        </authorList>
    </citation>
    <scope>NUCLEOTIDE SEQUENCE [LARGE SCALE GENOMIC DNA]</scope>
    <source>
        <strain evidence="2">ALCF2SS1-6</strain>
    </source>
</reference>
<dbReference type="PANTHER" id="PTHR12905:SF0">
    <property type="entry name" value="CALCINEURIN-LIKE PHOSPHOESTERASE DOMAIN-CONTAINING PROTEIN"/>
    <property type="match status" value="1"/>
</dbReference>
<dbReference type="Pfam" id="PF00149">
    <property type="entry name" value="Metallophos"/>
    <property type="match status" value="1"/>
</dbReference>
<evidence type="ECO:0000259" key="1">
    <source>
        <dbReference type="Pfam" id="PF00149"/>
    </source>
</evidence>
<dbReference type="AlphaFoldDB" id="A0A5C2SRS8"/>
<dbReference type="InterPro" id="IPR029052">
    <property type="entry name" value="Metallo-depent_PP-like"/>
</dbReference>
<dbReference type="Proteomes" id="UP000313359">
    <property type="component" value="Unassembled WGS sequence"/>
</dbReference>
<gene>
    <name evidence="2" type="ORF">L227DRAFT_570452</name>
</gene>
<accession>A0A5C2SRS8</accession>
<dbReference type="Gene3D" id="3.60.21.10">
    <property type="match status" value="1"/>
</dbReference>
<protein>
    <submittedName>
        <fullName evidence="2">Metallo-dependent phosphatase</fullName>
    </submittedName>
</protein>
<keyword evidence="3" id="KW-1185">Reference proteome</keyword>
<dbReference type="EMBL" id="ML122251">
    <property type="protein sequence ID" value="RPD66575.1"/>
    <property type="molecule type" value="Genomic_DNA"/>
</dbReference>
<evidence type="ECO:0000313" key="2">
    <source>
        <dbReference type="EMBL" id="RPD66575.1"/>
    </source>
</evidence>
<dbReference type="GO" id="GO:0016787">
    <property type="term" value="F:hydrolase activity"/>
    <property type="evidence" value="ECO:0007669"/>
    <property type="project" value="InterPro"/>
</dbReference>
<dbReference type="PANTHER" id="PTHR12905">
    <property type="entry name" value="METALLOPHOSPHOESTERASE"/>
    <property type="match status" value="1"/>
</dbReference>
<evidence type="ECO:0000313" key="3">
    <source>
        <dbReference type="Proteomes" id="UP000313359"/>
    </source>
</evidence>
<organism evidence="2 3">
    <name type="scientific">Lentinus tigrinus ALCF2SS1-6</name>
    <dbReference type="NCBI Taxonomy" id="1328759"/>
    <lineage>
        <taxon>Eukaryota</taxon>
        <taxon>Fungi</taxon>
        <taxon>Dikarya</taxon>
        <taxon>Basidiomycota</taxon>
        <taxon>Agaricomycotina</taxon>
        <taxon>Agaricomycetes</taxon>
        <taxon>Polyporales</taxon>
        <taxon>Polyporaceae</taxon>
        <taxon>Lentinus</taxon>
    </lineage>
</organism>
<proteinExistence type="predicted"/>
<dbReference type="OrthoDB" id="630188at2759"/>
<dbReference type="CDD" id="cd07379">
    <property type="entry name" value="MPP_239FB"/>
    <property type="match status" value="1"/>
</dbReference>